<keyword evidence="2" id="KW-1185">Reference proteome</keyword>
<evidence type="ECO:0000313" key="2">
    <source>
        <dbReference type="Proteomes" id="UP000252415"/>
    </source>
</evidence>
<reference evidence="1 2" key="1">
    <citation type="submission" date="2018-07" db="EMBL/GenBank/DDBJ databases">
        <title>Genomic Encyclopedia of Type Strains, Phase III (KMG-III): the genomes of soil and plant-associated and newly described type strains.</title>
        <authorList>
            <person name="Whitman W."/>
        </authorList>
    </citation>
    <scope>NUCLEOTIDE SEQUENCE [LARGE SCALE GENOMIC DNA]</scope>
    <source>
        <strain evidence="1 2">CECT 7506</strain>
    </source>
</reference>
<comment type="caution">
    <text evidence="1">The sequence shown here is derived from an EMBL/GenBank/DDBJ whole genome shotgun (WGS) entry which is preliminary data.</text>
</comment>
<dbReference type="Proteomes" id="UP000252415">
    <property type="component" value="Unassembled WGS sequence"/>
</dbReference>
<protein>
    <submittedName>
        <fullName evidence="1">Uncharacterized protein</fullName>
    </submittedName>
</protein>
<accession>A0A368VV01</accession>
<sequence length="105" mass="12841">MGAYRFDWDERLRIRIPVLEAEWEQYEASEQLAIVEQWEIIRGTIPDRVMEFEQLINVKQSQLFEEESFEQSCILNYDIADYASRINDLHIWYRIDQELESRRHS</sequence>
<evidence type="ECO:0000313" key="1">
    <source>
        <dbReference type="EMBL" id="RCW45619.1"/>
    </source>
</evidence>
<dbReference type="EMBL" id="QPJD01000010">
    <property type="protein sequence ID" value="RCW45619.1"/>
    <property type="molecule type" value="Genomic_DNA"/>
</dbReference>
<name>A0A368VV01_9BACL</name>
<organism evidence="1 2">
    <name type="scientific">Paenibacillus prosopidis</name>
    <dbReference type="NCBI Taxonomy" id="630520"/>
    <lineage>
        <taxon>Bacteria</taxon>
        <taxon>Bacillati</taxon>
        <taxon>Bacillota</taxon>
        <taxon>Bacilli</taxon>
        <taxon>Bacillales</taxon>
        <taxon>Paenibacillaceae</taxon>
        <taxon>Paenibacillus</taxon>
    </lineage>
</organism>
<dbReference type="RefSeq" id="WP_114381457.1">
    <property type="nucleotide sequence ID" value="NZ_QPJD01000010.1"/>
</dbReference>
<proteinExistence type="predicted"/>
<dbReference type="OrthoDB" id="2989999at2"/>
<gene>
    <name evidence="1" type="ORF">DFP97_110209</name>
</gene>
<dbReference type="AlphaFoldDB" id="A0A368VV01"/>